<feature type="transmembrane region" description="Helical" evidence="7">
    <location>
        <begin position="275"/>
        <end position="304"/>
    </location>
</feature>
<comment type="caution">
    <text evidence="9">The sequence shown here is derived from an EMBL/GenBank/DDBJ whole genome shotgun (WGS) entry which is preliminary data.</text>
</comment>
<comment type="subcellular location">
    <subcellularLocation>
        <location evidence="1">Cell membrane</location>
        <topology evidence="1">Multi-pass membrane protein</topology>
    </subcellularLocation>
</comment>
<dbReference type="PANTHER" id="PTHR43738">
    <property type="entry name" value="ABC TRANSPORTER, MEMBRANE PROTEIN"/>
    <property type="match status" value="1"/>
</dbReference>
<evidence type="ECO:0000256" key="3">
    <source>
        <dbReference type="ARBA" id="ARBA00022475"/>
    </source>
</evidence>
<feature type="domain" description="ABC3 transporter permease C-terminal" evidence="8">
    <location>
        <begin position="289"/>
        <end position="397"/>
    </location>
</feature>
<gene>
    <name evidence="9" type="ORF">H0921_17290</name>
</gene>
<dbReference type="GO" id="GO:0005886">
    <property type="term" value="C:plasma membrane"/>
    <property type="evidence" value="ECO:0007669"/>
    <property type="project" value="UniProtKB-SubCell"/>
</dbReference>
<evidence type="ECO:0000313" key="9">
    <source>
        <dbReference type="EMBL" id="MBA2227917.1"/>
    </source>
</evidence>
<evidence type="ECO:0000256" key="2">
    <source>
        <dbReference type="ARBA" id="ARBA00022448"/>
    </source>
</evidence>
<keyword evidence="10" id="KW-1185">Reference proteome</keyword>
<dbReference type="Pfam" id="PF02687">
    <property type="entry name" value="FtsX"/>
    <property type="match status" value="1"/>
</dbReference>
<evidence type="ECO:0000256" key="5">
    <source>
        <dbReference type="ARBA" id="ARBA00022989"/>
    </source>
</evidence>
<reference evidence="9 10" key="1">
    <citation type="submission" date="2020-07" db="EMBL/GenBank/DDBJ databases">
        <title>Thermogemmata thermophila gen. nov., sp. nov., a novel moderate thermophilic planctomycete from a Kamchatka hot spring.</title>
        <authorList>
            <person name="Elcheninov A.G."/>
            <person name="Podosokorskaya O.A."/>
            <person name="Kovaleva O.L."/>
            <person name="Novikov A."/>
            <person name="Bonch-Osmolovskaya E.A."/>
            <person name="Toshchakov S.V."/>
            <person name="Kublanov I.V."/>
        </authorList>
    </citation>
    <scope>NUCLEOTIDE SEQUENCE [LARGE SCALE GENOMIC DNA]</scope>
    <source>
        <strain evidence="9 10">2918</strain>
    </source>
</reference>
<evidence type="ECO:0000259" key="8">
    <source>
        <dbReference type="Pfam" id="PF02687"/>
    </source>
</evidence>
<keyword evidence="3" id="KW-1003">Cell membrane</keyword>
<feature type="transmembrane region" description="Helical" evidence="7">
    <location>
        <begin position="336"/>
        <end position="358"/>
    </location>
</feature>
<feature type="transmembrane region" description="Helical" evidence="7">
    <location>
        <begin position="370"/>
        <end position="388"/>
    </location>
</feature>
<dbReference type="Proteomes" id="UP000542342">
    <property type="component" value="Unassembled WGS sequence"/>
</dbReference>
<evidence type="ECO:0000313" key="10">
    <source>
        <dbReference type="Proteomes" id="UP000542342"/>
    </source>
</evidence>
<dbReference type="AlphaFoldDB" id="A0A7V9ADK1"/>
<keyword evidence="2" id="KW-0813">Transport</keyword>
<evidence type="ECO:0000256" key="6">
    <source>
        <dbReference type="ARBA" id="ARBA00023136"/>
    </source>
</evidence>
<proteinExistence type="predicted"/>
<protein>
    <recommendedName>
        <fullName evidence="8">ABC3 transporter permease C-terminal domain-containing protein</fullName>
    </recommendedName>
</protein>
<dbReference type="InterPro" id="IPR005891">
    <property type="entry name" value="DevC"/>
</dbReference>
<dbReference type="PANTHER" id="PTHR43738:SF1">
    <property type="entry name" value="HEMIN TRANSPORT SYSTEM PERMEASE PROTEIN HRTB-RELATED"/>
    <property type="match status" value="1"/>
</dbReference>
<dbReference type="InterPro" id="IPR003838">
    <property type="entry name" value="ABC3_permease_C"/>
</dbReference>
<evidence type="ECO:0000256" key="4">
    <source>
        <dbReference type="ARBA" id="ARBA00022692"/>
    </source>
</evidence>
<keyword evidence="4 7" id="KW-0812">Transmembrane</keyword>
<accession>A0A7V9ADK1</accession>
<organism evidence="9 10">
    <name type="scientific">Thermogemmata fonticola</name>
    <dbReference type="NCBI Taxonomy" id="2755323"/>
    <lineage>
        <taxon>Bacteria</taxon>
        <taxon>Pseudomonadati</taxon>
        <taxon>Planctomycetota</taxon>
        <taxon>Planctomycetia</taxon>
        <taxon>Gemmatales</taxon>
        <taxon>Gemmataceae</taxon>
        <taxon>Thermogemmata</taxon>
    </lineage>
</organism>
<evidence type="ECO:0000256" key="7">
    <source>
        <dbReference type="SAM" id="Phobius"/>
    </source>
</evidence>
<dbReference type="InterPro" id="IPR051125">
    <property type="entry name" value="ABC-4/HrtB_transporter"/>
</dbReference>
<sequence length="404" mass="44384">MRLALLVAWRNLTCDPIRYGLYTLGIAFAVVLMGVQFGILRAMLESNTRLLRCLDADGVLIHPQRSSLMFRPAFPRRRLEQAHAVEGIDRVAPLYLDYQAGEWLATGVPRPERGPKRRIRVVGVDPAVAPLRGLDIPPDDWQSLQRPGTALYDRRARPDPQRRMPSVYGPLAEGCTAELTGQQLTLVGPGFSLGFDFAADGTLIVSEQTFARYLREPLAPPGTDPLEAVDLGLVWFQPEARREQVLDALRQLYAATPNVEVLTLKQLIEREERFWLANTPIGFAFGAGMILGFVVGLVICYQILTGNIADHLGQYATLRAIGHTPGFLRAVVTAEALLLAGSGLAVGIGIVAGVQSLLEEWTGMPFQLTLFRIVWLGGATIGMCWLSARLAARHVEKVDPADVF</sequence>
<dbReference type="EMBL" id="JACEFB010000022">
    <property type="protein sequence ID" value="MBA2227917.1"/>
    <property type="molecule type" value="Genomic_DNA"/>
</dbReference>
<keyword evidence="5 7" id="KW-1133">Transmembrane helix</keyword>
<keyword evidence="6 7" id="KW-0472">Membrane</keyword>
<dbReference type="PIRSF" id="PIRSF031773">
    <property type="entry name" value="DevC"/>
    <property type="match status" value="1"/>
</dbReference>
<name>A0A7V9ADK1_9BACT</name>
<feature type="transmembrane region" description="Helical" evidence="7">
    <location>
        <begin position="24"/>
        <end position="44"/>
    </location>
</feature>
<dbReference type="RefSeq" id="WP_194539780.1">
    <property type="nucleotide sequence ID" value="NZ_JACEFB010000022.1"/>
</dbReference>
<evidence type="ECO:0000256" key="1">
    <source>
        <dbReference type="ARBA" id="ARBA00004651"/>
    </source>
</evidence>